<dbReference type="InterPro" id="IPR024781">
    <property type="entry name" value="MSP_C"/>
</dbReference>
<feature type="region of interest" description="Disordered" evidence="1">
    <location>
        <begin position="67"/>
        <end position="165"/>
    </location>
</feature>
<organism evidence="4 5">
    <name type="scientific">Plasmodium malariae</name>
    <dbReference type="NCBI Taxonomy" id="5858"/>
    <lineage>
        <taxon>Eukaryota</taxon>
        <taxon>Sar</taxon>
        <taxon>Alveolata</taxon>
        <taxon>Apicomplexa</taxon>
        <taxon>Aconoidasida</taxon>
        <taxon>Haemosporida</taxon>
        <taxon>Plasmodiidae</taxon>
        <taxon>Plasmodium</taxon>
        <taxon>Plasmodium (Plasmodium)</taxon>
    </lineage>
</organism>
<dbReference type="EMBL" id="LT594500">
    <property type="protein sequence ID" value="SBT80065.1"/>
    <property type="molecule type" value="Genomic_DNA"/>
</dbReference>
<evidence type="ECO:0000259" key="3">
    <source>
        <dbReference type="Pfam" id="PF12948"/>
    </source>
</evidence>
<name>A0A1C3L0L7_PLAMA</name>
<protein>
    <submittedName>
        <fullName evidence="4">MSP7-like protein, putative</fullName>
    </submittedName>
</protein>
<feature type="compositionally biased region" description="Basic and acidic residues" evidence="1">
    <location>
        <begin position="31"/>
        <end position="45"/>
    </location>
</feature>
<evidence type="ECO:0000313" key="5">
    <source>
        <dbReference type="Proteomes" id="UP000219799"/>
    </source>
</evidence>
<feature type="chain" id="PRO_5008678254" evidence="2">
    <location>
        <begin position="26"/>
        <end position="298"/>
    </location>
</feature>
<feature type="region of interest" description="Disordered" evidence="1">
    <location>
        <begin position="31"/>
        <end position="51"/>
    </location>
</feature>
<feature type="compositionally biased region" description="Polar residues" evidence="1">
    <location>
        <begin position="77"/>
        <end position="92"/>
    </location>
</feature>
<feature type="compositionally biased region" description="Low complexity" evidence="1">
    <location>
        <begin position="149"/>
        <end position="165"/>
    </location>
</feature>
<evidence type="ECO:0000313" key="4">
    <source>
        <dbReference type="EMBL" id="SBT80065.1"/>
    </source>
</evidence>
<dbReference type="Pfam" id="PF12948">
    <property type="entry name" value="MSP7_C"/>
    <property type="match status" value="1"/>
</dbReference>
<sequence length="298" mass="33899">MNRKIIIFSDFLFSLHSMLSRHVQGDTVVTNDKKNDFHQGKETEGNNKNSILKEGIRNVFHEINESGEKTKEELENNNDGESFIAQSSSNYSEQDKKNKNNDSKIEEKRSESIKFFGQSSNDNNSGGDKEILQTDVPAHNGNGSGIGEPGNNVENNPNANNSGTNTTEAKYTDQLFEEIIANLSNKNGSNEHNYHNEYNEFKKEYDMFITMNENEYEIIQKLLDAFSVHNTHICKEPDSVYEAIKKTITDKTYCNELKTFVQGIYNYAKGRNNLRGEGTKGELYMTLFENLLKLLSSI</sequence>
<dbReference type="Proteomes" id="UP000219799">
    <property type="component" value="Chromosome 12"/>
</dbReference>
<evidence type="ECO:0000256" key="1">
    <source>
        <dbReference type="SAM" id="MobiDB-lite"/>
    </source>
</evidence>
<gene>
    <name evidence="4" type="primary">PmlGA01_120022800</name>
    <name evidence="4" type="ORF">PMLGA01_120022800</name>
</gene>
<feature type="compositionally biased region" description="Basic and acidic residues" evidence="1">
    <location>
        <begin position="93"/>
        <end position="112"/>
    </location>
</feature>
<dbReference type="VEuPathDB" id="PlasmoDB:PmUG01_12029600"/>
<keyword evidence="2" id="KW-0732">Signal</keyword>
<dbReference type="AlphaFoldDB" id="A0A1C3L0L7"/>
<feature type="compositionally biased region" description="Polar residues" evidence="1">
    <location>
        <begin position="117"/>
        <end position="126"/>
    </location>
</feature>
<evidence type="ECO:0000256" key="2">
    <source>
        <dbReference type="SAM" id="SignalP"/>
    </source>
</evidence>
<accession>A0A1C3L0L7</accession>
<proteinExistence type="predicted"/>
<reference evidence="4 5" key="1">
    <citation type="submission" date="2016-06" db="EMBL/GenBank/DDBJ databases">
        <authorList>
            <consortium name="Pathogen Informatics"/>
        </authorList>
    </citation>
    <scope>NUCLEOTIDE SEQUENCE [LARGE SCALE GENOMIC DNA]</scope>
    <source>
        <strain evidence="4">PmlGA01</strain>
    </source>
</reference>
<feature type="signal peptide" evidence="2">
    <location>
        <begin position="1"/>
        <end position="25"/>
    </location>
</feature>
<feature type="domain" description="Merozoite surface protein C-terminal" evidence="3">
    <location>
        <begin position="170"/>
        <end position="292"/>
    </location>
</feature>